<reference evidence="2 3" key="1">
    <citation type="submission" date="2022-04" db="EMBL/GenBank/DDBJ databases">
        <authorList>
            <person name="Ra J.-S."/>
            <person name="Kim S.-B."/>
        </authorList>
    </citation>
    <scope>NUCLEOTIDE SEQUENCE [LARGE SCALE GENOMIC DNA]</scope>
    <source>
        <strain evidence="2 3">MMS21-Er5</strain>
    </source>
</reference>
<organism evidence="2 3">
    <name type="scientific">Flavobacterium humidisoli</name>
    <dbReference type="NCBI Taxonomy" id="2937442"/>
    <lineage>
        <taxon>Bacteria</taxon>
        <taxon>Pseudomonadati</taxon>
        <taxon>Bacteroidota</taxon>
        <taxon>Flavobacteriia</taxon>
        <taxon>Flavobacteriales</taxon>
        <taxon>Flavobacteriaceae</taxon>
        <taxon>Flavobacterium</taxon>
    </lineage>
</organism>
<dbReference type="EMBL" id="CP096829">
    <property type="protein sequence ID" value="UPZ16048.1"/>
    <property type="molecule type" value="Genomic_DNA"/>
</dbReference>
<sequence length="334" mass="39714">MLIKNDPLVSIIVPVFNRAHLIHETLSSVLLQTYSNWECLIVDDGSTDDVKGEVDKYASKDSRFKFFSRPNDKRKGANSCRNFGVNISKGEFFLFLDSDDLLKDDCLEKRLEIFEKFPDLNFAVFSMGFFKNYEFGNYDYPDLSQVKRDELLCLFLTGPLPWNMTRPFWERSFFLKQEGFNEELDLFDDDEFNIKIVYNKDIRFKIISKTDCYYRIYEENTSKYTNRDFVKKIFRSHLLFLKSLNKLLSLEEKTQFRKEVMLNTLSLMGYLNQENIHRSVFAHNIVFFIINFKSSFRFKIFLLLKFLIAYYPVKMKGGYIINQILNSKIEQAMK</sequence>
<evidence type="ECO:0000313" key="3">
    <source>
        <dbReference type="Proteomes" id="UP000829998"/>
    </source>
</evidence>
<proteinExistence type="predicted"/>
<gene>
    <name evidence="2" type="ORF">M0M44_01585</name>
</gene>
<dbReference type="PANTHER" id="PTHR22916:SF3">
    <property type="entry name" value="UDP-GLCNAC:BETAGAL BETA-1,3-N-ACETYLGLUCOSAMINYLTRANSFERASE-LIKE PROTEIN 1"/>
    <property type="match status" value="1"/>
</dbReference>
<dbReference type="Proteomes" id="UP000829998">
    <property type="component" value="Chromosome"/>
</dbReference>
<dbReference type="Pfam" id="PF00535">
    <property type="entry name" value="Glycos_transf_2"/>
    <property type="match status" value="1"/>
</dbReference>
<dbReference type="PANTHER" id="PTHR22916">
    <property type="entry name" value="GLYCOSYLTRANSFERASE"/>
    <property type="match status" value="1"/>
</dbReference>
<protein>
    <submittedName>
        <fullName evidence="2">Glycosyltransferase family 2 protein</fullName>
    </submittedName>
</protein>
<keyword evidence="3" id="KW-1185">Reference proteome</keyword>
<evidence type="ECO:0000313" key="2">
    <source>
        <dbReference type="EMBL" id="UPZ16048.1"/>
    </source>
</evidence>
<evidence type="ECO:0000259" key="1">
    <source>
        <dbReference type="Pfam" id="PF00535"/>
    </source>
</evidence>
<feature type="domain" description="Glycosyltransferase 2-like" evidence="1">
    <location>
        <begin position="10"/>
        <end position="132"/>
    </location>
</feature>
<dbReference type="InterPro" id="IPR029044">
    <property type="entry name" value="Nucleotide-diphossugar_trans"/>
</dbReference>
<dbReference type="CDD" id="cd00761">
    <property type="entry name" value="Glyco_tranf_GTA_type"/>
    <property type="match status" value="1"/>
</dbReference>
<name>A0ABY4LUM1_9FLAO</name>
<dbReference type="RefSeq" id="WP_248728223.1">
    <property type="nucleotide sequence ID" value="NZ_CP096829.1"/>
</dbReference>
<dbReference type="SUPFAM" id="SSF53448">
    <property type="entry name" value="Nucleotide-diphospho-sugar transferases"/>
    <property type="match status" value="1"/>
</dbReference>
<accession>A0ABY4LUM1</accession>
<dbReference type="InterPro" id="IPR001173">
    <property type="entry name" value="Glyco_trans_2-like"/>
</dbReference>
<dbReference type="Gene3D" id="3.90.550.10">
    <property type="entry name" value="Spore Coat Polysaccharide Biosynthesis Protein SpsA, Chain A"/>
    <property type="match status" value="1"/>
</dbReference>